<dbReference type="STRING" id="1137991.SAMN05660642_01083"/>
<dbReference type="PANTHER" id="PTHR43032:SF4">
    <property type="entry name" value="OXIDOREDUCTASE MOLYBDOPTERIN-BINDING DOMAIN-CONTAINING PROTEIN"/>
    <property type="match status" value="1"/>
</dbReference>
<gene>
    <name evidence="3" type="ORF">SAMN05660642_01083</name>
</gene>
<dbReference type="OrthoDB" id="9795587at2"/>
<protein>
    <submittedName>
        <fullName evidence="3">Oxidoreductase molybdopterin binding domain-containing protein</fullName>
    </submittedName>
</protein>
<reference evidence="4" key="1">
    <citation type="submission" date="2016-10" db="EMBL/GenBank/DDBJ databases">
        <authorList>
            <person name="Varghese N."/>
            <person name="Submissions S."/>
        </authorList>
    </citation>
    <scope>NUCLEOTIDE SEQUENCE [LARGE SCALE GENOMIC DNA]</scope>
    <source>
        <strain evidence="4">DSM 45419</strain>
    </source>
</reference>
<dbReference type="SUPFAM" id="SSF56524">
    <property type="entry name" value="Oxidoreductase molybdopterin-binding domain"/>
    <property type="match status" value="1"/>
</dbReference>
<dbReference type="AlphaFoldDB" id="A0A1G9NMH2"/>
<keyword evidence="4" id="KW-1185">Reference proteome</keyword>
<sequence length="200" mass="22891">MSLVSRGFGRREQRRDERLPPGQYDAGDLFPVLSAGPTPRTPLGEWDLTLQGEVDGLRRWTWDEFRELPREAVSVDIHCVTKWSKFDTRWEGVAVDTLLAGVRTEAAYALAFCDGGYTTNHRLSDLTDGRAWVVDTYDGQPLAPEHGGPVRLLVPHLYFWKSAKWLRGFALSQFNEPGFWETFGYHDRGDPWLEQRYSGD</sequence>
<proteinExistence type="predicted"/>
<organism evidence="3 4">
    <name type="scientific">Geodermatophilus siccatus</name>
    <dbReference type="NCBI Taxonomy" id="1137991"/>
    <lineage>
        <taxon>Bacteria</taxon>
        <taxon>Bacillati</taxon>
        <taxon>Actinomycetota</taxon>
        <taxon>Actinomycetes</taxon>
        <taxon>Geodermatophilales</taxon>
        <taxon>Geodermatophilaceae</taxon>
        <taxon>Geodermatophilus</taxon>
    </lineage>
</organism>
<dbReference type="RefSeq" id="WP_091214786.1">
    <property type="nucleotide sequence ID" value="NZ_FNHE01000002.1"/>
</dbReference>
<dbReference type="InterPro" id="IPR036374">
    <property type="entry name" value="OxRdtase_Mopterin-bd_sf"/>
</dbReference>
<dbReference type="Gene3D" id="3.90.420.10">
    <property type="entry name" value="Oxidoreductase, molybdopterin-binding domain"/>
    <property type="match status" value="1"/>
</dbReference>
<dbReference type="Pfam" id="PF00174">
    <property type="entry name" value="Oxidored_molyb"/>
    <property type="match status" value="1"/>
</dbReference>
<feature type="domain" description="Oxidoreductase molybdopterin-binding" evidence="2">
    <location>
        <begin position="36"/>
        <end position="180"/>
    </location>
</feature>
<evidence type="ECO:0000256" key="1">
    <source>
        <dbReference type="SAM" id="MobiDB-lite"/>
    </source>
</evidence>
<dbReference type="InterPro" id="IPR000572">
    <property type="entry name" value="OxRdtase_Mopterin-bd_dom"/>
</dbReference>
<accession>A0A1G9NMH2</accession>
<feature type="region of interest" description="Disordered" evidence="1">
    <location>
        <begin position="1"/>
        <end position="31"/>
    </location>
</feature>
<dbReference type="EMBL" id="FNHE01000002">
    <property type="protein sequence ID" value="SDL87205.1"/>
    <property type="molecule type" value="Genomic_DNA"/>
</dbReference>
<feature type="compositionally biased region" description="Basic and acidic residues" evidence="1">
    <location>
        <begin position="9"/>
        <end position="19"/>
    </location>
</feature>
<dbReference type="Proteomes" id="UP000198680">
    <property type="component" value="Unassembled WGS sequence"/>
</dbReference>
<evidence type="ECO:0000313" key="4">
    <source>
        <dbReference type="Proteomes" id="UP000198680"/>
    </source>
</evidence>
<evidence type="ECO:0000259" key="2">
    <source>
        <dbReference type="Pfam" id="PF00174"/>
    </source>
</evidence>
<dbReference type="PANTHER" id="PTHR43032">
    <property type="entry name" value="PROTEIN-METHIONINE-SULFOXIDE REDUCTASE"/>
    <property type="match status" value="1"/>
</dbReference>
<name>A0A1G9NMH2_9ACTN</name>
<evidence type="ECO:0000313" key="3">
    <source>
        <dbReference type="EMBL" id="SDL87205.1"/>
    </source>
</evidence>